<dbReference type="AlphaFoldDB" id="A0AAE0EMH2"/>
<feature type="compositionally biased region" description="Pro residues" evidence="1">
    <location>
        <begin position="413"/>
        <end position="423"/>
    </location>
</feature>
<evidence type="ECO:0000313" key="2">
    <source>
        <dbReference type="EMBL" id="KAK3233167.1"/>
    </source>
</evidence>
<evidence type="ECO:0000313" key="3">
    <source>
        <dbReference type="Proteomes" id="UP001190700"/>
    </source>
</evidence>
<reference evidence="2 3" key="1">
    <citation type="journal article" date="2015" name="Genome Biol. Evol.">
        <title>Comparative Genomics of a Bacterivorous Green Alga Reveals Evolutionary Causalities and Consequences of Phago-Mixotrophic Mode of Nutrition.</title>
        <authorList>
            <person name="Burns J.A."/>
            <person name="Paasch A."/>
            <person name="Narechania A."/>
            <person name="Kim E."/>
        </authorList>
    </citation>
    <scope>NUCLEOTIDE SEQUENCE [LARGE SCALE GENOMIC DNA]</scope>
    <source>
        <strain evidence="2 3">PLY_AMNH</strain>
    </source>
</reference>
<organism evidence="2 3">
    <name type="scientific">Cymbomonas tetramitiformis</name>
    <dbReference type="NCBI Taxonomy" id="36881"/>
    <lineage>
        <taxon>Eukaryota</taxon>
        <taxon>Viridiplantae</taxon>
        <taxon>Chlorophyta</taxon>
        <taxon>Pyramimonadophyceae</taxon>
        <taxon>Pyramimonadales</taxon>
        <taxon>Pyramimonadaceae</taxon>
        <taxon>Cymbomonas</taxon>
    </lineage>
</organism>
<proteinExistence type="predicted"/>
<feature type="non-terminal residue" evidence="2">
    <location>
        <position position="1"/>
    </location>
</feature>
<sequence length="423" mass="47540">EPDHVGEMPRAPDYAHSPELVVLAQLAALQQFDVETVFAFASPANQEATGPVERFKGMLESPPYDILLGHRGYKILSSAQINPTVFIQFVQLEGYSLGGEIEKPPVFQWTVSLQLEETSDKGVWDRSGVGLALFNALVAQLSPDQVEEVNLRISTVGKISGTDLPSDVSDIGAGFVRSEERGNLMSVMPYILKGISPTDRVLQVFTTYNEWREIRDDDAPSDATVDALRLKRIELQRTILAVFPDSNWKFPKFFNMRHYEPIVKRFGPTWRYCTGYFEHTHHDLKKGIPRTNSDTTEVVVIGTGVLQRANDEMEIVFAKNRGRIDEAGIPWRIRYSELKIDASNPSNRAFVRAHPALLHFEASLRTFMSGEHHFDRRHSDRTLLADLPLPAPIVRLAEPRTVLPSGPERWAPGPKPRAPSPEP</sequence>
<feature type="region of interest" description="Disordered" evidence="1">
    <location>
        <begin position="398"/>
        <end position="423"/>
    </location>
</feature>
<dbReference type="EMBL" id="LGRX02035787">
    <property type="protein sequence ID" value="KAK3233167.1"/>
    <property type="molecule type" value="Genomic_DNA"/>
</dbReference>
<comment type="caution">
    <text evidence="2">The sequence shown here is derived from an EMBL/GenBank/DDBJ whole genome shotgun (WGS) entry which is preliminary data.</text>
</comment>
<gene>
    <name evidence="2" type="ORF">CYMTET_56516</name>
</gene>
<dbReference type="PANTHER" id="PTHR35716">
    <property type="entry name" value="OS05G0574700 PROTEIN-RELATED"/>
    <property type="match status" value="1"/>
</dbReference>
<accession>A0AAE0EMH2</accession>
<dbReference type="Proteomes" id="UP001190700">
    <property type="component" value="Unassembled WGS sequence"/>
</dbReference>
<keyword evidence="3" id="KW-1185">Reference proteome</keyword>
<protein>
    <submittedName>
        <fullName evidence="2">Uncharacterized protein</fullName>
    </submittedName>
</protein>
<name>A0AAE0EMH2_9CHLO</name>
<dbReference type="PANTHER" id="PTHR35716:SF6">
    <property type="entry name" value="DUF4864 DOMAIN-CONTAINING PROTEIN"/>
    <property type="match status" value="1"/>
</dbReference>
<evidence type="ECO:0000256" key="1">
    <source>
        <dbReference type="SAM" id="MobiDB-lite"/>
    </source>
</evidence>